<dbReference type="InterPro" id="IPR000477">
    <property type="entry name" value="RT_dom"/>
</dbReference>
<dbReference type="CDD" id="cd01647">
    <property type="entry name" value="RT_LTR"/>
    <property type="match status" value="1"/>
</dbReference>
<dbReference type="SUPFAM" id="SSF56672">
    <property type="entry name" value="DNA/RNA polymerases"/>
    <property type="match status" value="1"/>
</dbReference>
<comment type="caution">
    <text evidence="3">The sequence shown here is derived from an EMBL/GenBank/DDBJ whole genome shotgun (WGS) entry which is preliminary data.</text>
</comment>
<dbReference type="InterPro" id="IPR043502">
    <property type="entry name" value="DNA/RNA_pol_sf"/>
</dbReference>
<evidence type="ECO:0000313" key="3">
    <source>
        <dbReference type="EMBL" id="GBM41530.1"/>
    </source>
</evidence>
<feature type="compositionally biased region" description="Basic and acidic residues" evidence="1">
    <location>
        <begin position="421"/>
        <end position="434"/>
    </location>
</feature>
<feature type="region of interest" description="Disordered" evidence="1">
    <location>
        <begin position="377"/>
        <end position="438"/>
    </location>
</feature>
<keyword evidence="4" id="KW-1185">Reference proteome</keyword>
<sequence>MNEILAKFEAYFIPQRNITYERQKLLLLVQQEGQSVDDFRKQLINADYQPILGLSVSADKLGLGNLPGKYHITLGENSVPVVSVTGKLAFSLLEPLKAELDKMVKTGVIEKVTEPTDCVSPLVKKKNGALRVCLDRQNLNRAIKRSRYNLPTFEDITSTLAGAKYFIVLDAISAFWQISLDEESSRLCTFSSPFGRFKFLRTPYSINFAPGRLQKVVAEMLEDIQNADNFFDDLIVWGKTLEKHNETLEKVFKRCIEFNLKLIVGSIDSPAELLMNLKLSTVLPNLSILKGVQNESYYNYQKKQRDRRAMLKSDLRTLLELQPGSSVFVQNIVRQWKPAEILRQNEIPRSYRIRTYNGEVRTRNRIHLRPNKCSDLAPFKNPTGFEDHSTSDTIPESTPAVKSQEPVNKPASDFQSSQECSSHEPGSRSPDKGLYRIGYGRVVTPPSRYVVKF</sequence>
<dbReference type="OrthoDB" id="2286242at2759"/>
<dbReference type="InterPro" id="IPR050951">
    <property type="entry name" value="Retrovirus_Pol_polyprotein"/>
</dbReference>
<reference evidence="3 4" key="1">
    <citation type="journal article" date="2019" name="Sci. Rep.">
        <title>Orb-weaving spider Araneus ventricosus genome elucidates the spidroin gene catalogue.</title>
        <authorList>
            <person name="Kono N."/>
            <person name="Nakamura H."/>
            <person name="Ohtoshi R."/>
            <person name="Moran D.A.P."/>
            <person name="Shinohara A."/>
            <person name="Yoshida Y."/>
            <person name="Fujiwara M."/>
            <person name="Mori M."/>
            <person name="Tomita M."/>
            <person name="Arakawa K."/>
        </authorList>
    </citation>
    <scope>NUCLEOTIDE SEQUENCE [LARGE SCALE GENOMIC DNA]</scope>
</reference>
<dbReference type="GO" id="GO:0071897">
    <property type="term" value="P:DNA biosynthetic process"/>
    <property type="evidence" value="ECO:0007669"/>
    <property type="project" value="UniProtKB-ARBA"/>
</dbReference>
<dbReference type="AlphaFoldDB" id="A0A4Y2FJ02"/>
<feature type="domain" description="Reverse transcriptase" evidence="2">
    <location>
        <begin position="123"/>
        <end position="262"/>
    </location>
</feature>
<proteinExistence type="predicted"/>
<name>A0A4Y2FJ02_ARAVE</name>
<gene>
    <name evidence="3" type="primary">K02A2.6_87</name>
    <name evidence="3" type="ORF">AVEN_148408_1</name>
</gene>
<dbReference type="PANTHER" id="PTHR37984:SF5">
    <property type="entry name" value="PROTEIN NYNRIN-LIKE"/>
    <property type="match status" value="1"/>
</dbReference>
<dbReference type="Proteomes" id="UP000499080">
    <property type="component" value="Unassembled WGS sequence"/>
</dbReference>
<protein>
    <submittedName>
        <fullName evidence="3">Uncharacterized protein K02A2.6</fullName>
    </submittedName>
</protein>
<dbReference type="Gene3D" id="3.10.10.10">
    <property type="entry name" value="HIV Type 1 Reverse Transcriptase, subunit A, domain 1"/>
    <property type="match status" value="1"/>
</dbReference>
<organism evidence="3 4">
    <name type="scientific">Araneus ventricosus</name>
    <name type="common">Orbweaver spider</name>
    <name type="synonym">Epeira ventricosa</name>
    <dbReference type="NCBI Taxonomy" id="182803"/>
    <lineage>
        <taxon>Eukaryota</taxon>
        <taxon>Metazoa</taxon>
        <taxon>Ecdysozoa</taxon>
        <taxon>Arthropoda</taxon>
        <taxon>Chelicerata</taxon>
        <taxon>Arachnida</taxon>
        <taxon>Araneae</taxon>
        <taxon>Araneomorphae</taxon>
        <taxon>Entelegynae</taxon>
        <taxon>Araneoidea</taxon>
        <taxon>Araneidae</taxon>
        <taxon>Araneus</taxon>
    </lineage>
</organism>
<dbReference type="InterPro" id="IPR043128">
    <property type="entry name" value="Rev_trsase/Diguanyl_cyclase"/>
</dbReference>
<dbReference type="Pfam" id="PF00078">
    <property type="entry name" value="RVT_1"/>
    <property type="match status" value="1"/>
</dbReference>
<accession>A0A4Y2FJ02</accession>
<evidence type="ECO:0000256" key="1">
    <source>
        <dbReference type="SAM" id="MobiDB-lite"/>
    </source>
</evidence>
<dbReference type="PANTHER" id="PTHR37984">
    <property type="entry name" value="PROTEIN CBG26694"/>
    <property type="match status" value="1"/>
</dbReference>
<evidence type="ECO:0000259" key="2">
    <source>
        <dbReference type="Pfam" id="PF00078"/>
    </source>
</evidence>
<dbReference type="Gene3D" id="3.30.70.270">
    <property type="match status" value="1"/>
</dbReference>
<evidence type="ECO:0000313" key="4">
    <source>
        <dbReference type="Proteomes" id="UP000499080"/>
    </source>
</evidence>
<dbReference type="EMBL" id="BGPR01096287">
    <property type="protein sequence ID" value="GBM41530.1"/>
    <property type="molecule type" value="Genomic_DNA"/>
</dbReference>